<dbReference type="InterPro" id="IPR003613">
    <property type="entry name" value="Ubox_domain"/>
</dbReference>
<gene>
    <name evidence="7" type="ORF">LITE_LOCUS26578</name>
</gene>
<evidence type="ECO:0000256" key="2">
    <source>
        <dbReference type="ARBA" id="ARBA00004906"/>
    </source>
</evidence>
<feature type="domain" description="U-box" evidence="6">
    <location>
        <begin position="643"/>
        <end position="719"/>
    </location>
</feature>
<protein>
    <recommendedName>
        <fullName evidence="3">RING-type E3 ubiquitin transferase</fullName>
        <ecNumber evidence="3">2.3.2.27</ecNumber>
    </recommendedName>
</protein>
<dbReference type="Pfam" id="PF04564">
    <property type="entry name" value="U-box"/>
    <property type="match status" value="1"/>
</dbReference>
<comment type="catalytic activity">
    <reaction evidence="1">
        <text>S-ubiquitinyl-[E2 ubiquitin-conjugating enzyme]-L-cysteine + [acceptor protein]-L-lysine = [E2 ubiquitin-conjugating enzyme]-L-cysteine + N(6)-ubiquitinyl-[acceptor protein]-L-lysine.</text>
        <dbReference type="EC" id="2.3.2.27"/>
    </reaction>
</comment>
<feature type="compositionally biased region" description="Basic and acidic residues" evidence="5">
    <location>
        <begin position="491"/>
        <end position="500"/>
    </location>
</feature>
<evidence type="ECO:0000256" key="4">
    <source>
        <dbReference type="ARBA" id="ARBA00022679"/>
    </source>
</evidence>
<organism evidence="7 8">
    <name type="scientific">Linum tenue</name>
    <dbReference type="NCBI Taxonomy" id="586396"/>
    <lineage>
        <taxon>Eukaryota</taxon>
        <taxon>Viridiplantae</taxon>
        <taxon>Streptophyta</taxon>
        <taxon>Embryophyta</taxon>
        <taxon>Tracheophyta</taxon>
        <taxon>Spermatophyta</taxon>
        <taxon>Magnoliopsida</taxon>
        <taxon>eudicotyledons</taxon>
        <taxon>Gunneridae</taxon>
        <taxon>Pentapetalae</taxon>
        <taxon>rosids</taxon>
        <taxon>fabids</taxon>
        <taxon>Malpighiales</taxon>
        <taxon>Linaceae</taxon>
        <taxon>Linum</taxon>
    </lineage>
</organism>
<feature type="compositionally biased region" description="Basic and acidic residues" evidence="5">
    <location>
        <begin position="74"/>
        <end position="83"/>
    </location>
</feature>
<evidence type="ECO:0000313" key="8">
    <source>
        <dbReference type="Proteomes" id="UP001154282"/>
    </source>
</evidence>
<feature type="region of interest" description="Disordered" evidence="5">
    <location>
        <begin position="50"/>
        <end position="222"/>
    </location>
</feature>
<dbReference type="EMBL" id="CAMGYJ010000007">
    <property type="protein sequence ID" value="CAI0440621.1"/>
    <property type="molecule type" value="Genomic_DNA"/>
</dbReference>
<feature type="compositionally biased region" description="Low complexity" evidence="5">
    <location>
        <begin position="181"/>
        <end position="198"/>
    </location>
</feature>
<keyword evidence="8" id="KW-1185">Reference proteome</keyword>
<dbReference type="InterPro" id="IPR045210">
    <property type="entry name" value="RING-Ubox_PUB"/>
</dbReference>
<dbReference type="SUPFAM" id="SSF48371">
    <property type="entry name" value="ARM repeat"/>
    <property type="match status" value="1"/>
</dbReference>
<dbReference type="CDD" id="cd16664">
    <property type="entry name" value="RING-Ubox_PUB"/>
    <property type="match status" value="1"/>
</dbReference>
<feature type="region of interest" description="Disordered" evidence="5">
    <location>
        <begin position="556"/>
        <end position="577"/>
    </location>
</feature>
<comment type="caution">
    <text evidence="7">The sequence shown here is derived from an EMBL/GenBank/DDBJ whole genome shotgun (WGS) entry which is preliminary data.</text>
</comment>
<feature type="region of interest" description="Disordered" evidence="5">
    <location>
        <begin position="461"/>
        <end position="517"/>
    </location>
</feature>
<evidence type="ECO:0000256" key="5">
    <source>
        <dbReference type="SAM" id="MobiDB-lite"/>
    </source>
</evidence>
<dbReference type="SUPFAM" id="SSF57850">
    <property type="entry name" value="RING/U-box"/>
    <property type="match status" value="1"/>
</dbReference>
<dbReference type="InterPro" id="IPR016024">
    <property type="entry name" value="ARM-type_fold"/>
</dbReference>
<name>A0AAV0M480_9ROSI</name>
<dbReference type="Pfam" id="PF23568">
    <property type="entry name" value="ARM_LIN"/>
    <property type="match status" value="1"/>
</dbReference>
<dbReference type="GO" id="GO:0016567">
    <property type="term" value="P:protein ubiquitination"/>
    <property type="evidence" value="ECO:0007669"/>
    <property type="project" value="InterPro"/>
</dbReference>
<dbReference type="SMART" id="SM00504">
    <property type="entry name" value="Ubox"/>
    <property type="match status" value="1"/>
</dbReference>
<feature type="compositionally biased region" description="Polar residues" evidence="5">
    <location>
        <begin position="563"/>
        <end position="572"/>
    </location>
</feature>
<dbReference type="Pfam" id="PF23628">
    <property type="entry name" value="ARM_LIN_C"/>
    <property type="match status" value="1"/>
</dbReference>
<keyword evidence="4" id="KW-0808">Transferase</keyword>
<evidence type="ECO:0000313" key="7">
    <source>
        <dbReference type="EMBL" id="CAI0440621.1"/>
    </source>
</evidence>
<feature type="compositionally biased region" description="Low complexity" evidence="5">
    <location>
        <begin position="111"/>
        <end position="120"/>
    </location>
</feature>
<dbReference type="Proteomes" id="UP001154282">
    <property type="component" value="Unassembled WGS sequence"/>
</dbReference>
<reference evidence="7" key="1">
    <citation type="submission" date="2022-08" db="EMBL/GenBank/DDBJ databases">
        <authorList>
            <person name="Gutierrez-Valencia J."/>
        </authorList>
    </citation>
    <scope>NUCLEOTIDE SEQUENCE</scope>
</reference>
<evidence type="ECO:0000256" key="3">
    <source>
        <dbReference type="ARBA" id="ARBA00012483"/>
    </source>
</evidence>
<sequence length="1125" mass="124631">MSGYKFSTVDIVKPLKSASGPGCSVSSDILVGSGDEEMASSLAELLQEDGFKGRRSRMKARASFKAEAAASSRMRGERQRMDHIPAGSRIRTERANSDMNRYNSRGGGESSGSSDAGTSSRNPRAGDYVASRFKNDEEEGNWDRIHRRSNKPTSHETVEVGKKEDDDDGRIKDIYSDMVKYAASSSSHGSGNSSYGNGIRARKDNEADRRRRRRPAENVTPPQVAGFALDEVAIQAMVSILNGYSRRFFKDDEFRTMARYNCFSSFNFNEIEEIDSIERKVISSLEEAVDTVEKAAAKDKEEEDFVSAKDLKRAALQLSVITGFNSNELKDGYTFGVPNSRLSACAHFYLSVVYKLQKNKDRISAKHLLQVFCDSPFWARTVLLPDLWEYLLFPHLSHLKSWYNKEAESLPCTPSKIRKVKLLDKVYNETLDSGTYQFAVYYKDWLTEGLEAPSVPSIHVPSLSSQSLSSQGGSKDHSPRIYDAINSSKLGHSEAGESGDHGGSSVKSARSSDDSGVQVKEALTTTFYSERGKDVKSLCGQEPLAAPQEEWKLAGAREEQETDSNGGMFSSQEWHDASTRGTAHVLNASPQSKATNELRLKGLLQSVSGVQRFNEASDLTVMSPRAGYELDCEYFEEGSFYASIPQDFICPLTGELFEDPVTLETGQTFEREAIAEWFDQQGNCACPVTGKSLECVNLPLTNLILKRIIHNWKLEHCGQLLALASEIIRTSRECETRQRDETATFILEKLLTTFNVEERVKNAIHLVCLGGLEFLIRRFALGNVEEKSRVALLLSCCIEADSDSRSLIGRNIDQQCLVDLLHSKQPDSRRNAVSLFTELVCLSRRRDVMLFFRDLEDEKITSVMHVLLLHLQGSQLEQKPSIAVLLLHLDLLVAPQNYYSIYREEAVDAIAVALEGSLIDDKVRESTCKALLMLGGRFSAAGGQSSFIKNWVLKQAGHNANTTSGVINSQGATCFDDSFSQEEEEEEEEAAGEEWLRNLSALLLSNGKKSFLDSISQCLNSGGKADLVTVCLSTIVWLSCALSSESDAEFQLPAFSALISGLKDNLENGELDEHKVLASMSLLNFSRIPECRVMLSTIAEDITGSLRSLFDVTWAAKQLHSTISG</sequence>
<evidence type="ECO:0000259" key="6">
    <source>
        <dbReference type="PROSITE" id="PS51698"/>
    </source>
</evidence>
<accession>A0AAV0M480</accession>
<dbReference type="PANTHER" id="PTHR35549">
    <property type="entry name" value="OS04G0584500 PROTEIN"/>
    <property type="match status" value="1"/>
</dbReference>
<dbReference type="EC" id="2.3.2.27" evidence="3"/>
<dbReference type="Gene3D" id="3.30.40.10">
    <property type="entry name" value="Zinc/RING finger domain, C3HC4 (zinc finger)"/>
    <property type="match status" value="1"/>
</dbReference>
<feature type="compositionally biased region" description="Basic and acidic residues" evidence="5">
    <location>
        <begin position="153"/>
        <end position="175"/>
    </location>
</feature>
<evidence type="ECO:0000256" key="1">
    <source>
        <dbReference type="ARBA" id="ARBA00000900"/>
    </source>
</evidence>
<feature type="compositionally biased region" description="Basic residues" evidence="5">
    <location>
        <begin position="53"/>
        <end position="62"/>
    </location>
</feature>
<dbReference type="PROSITE" id="PS51698">
    <property type="entry name" value="U_BOX"/>
    <property type="match status" value="1"/>
</dbReference>
<dbReference type="InterPro" id="IPR013083">
    <property type="entry name" value="Znf_RING/FYVE/PHD"/>
</dbReference>
<dbReference type="InterPro" id="IPR055566">
    <property type="entry name" value="ARM_LIN"/>
</dbReference>
<feature type="compositionally biased region" description="Low complexity" evidence="5">
    <location>
        <begin position="462"/>
        <end position="473"/>
    </location>
</feature>
<dbReference type="InterPro" id="IPR056512">
    <property type="entry name" value="LIN_N"/>
</dbReference>
<dbReference type="PANTHER" id="PTHR35549:SF1">
    <property type="entry name" value="OS04G0584500 PROTEIN"/>
    <property type="match status" value="1"/>
</dbReference>
<comment type="pathway">
    <text evidence="2">Protein modification; protein ubiquitination.</text>
</comment>
<feature type="compositionally biased region" description="Low complexity" evidence="5">
    <location>
        <begin position="63"/>
        <end position="73"/>
    </location>
</feature>
<dbReference type="GO" id="GO:0061630">
    <property type="term" value="F:ubiquitin protein ligase activity"/>
    <property type="evidence" value="ECO:0007669"/>
    <property type="project" value="UniProtKB-EC"/>
</dbReference>
<proteinExistence type="predicted"/>
<dbReference type="AlphaFoldDB" id="A0AAV0M480"/>